<dbReference type="InterPro" id="IPR013325">
    <property type="entry name" value="RNA_pol_sigma_r2"/>
</dbReference>
<comment type="caution">
    <text evidence="4">The sequence shown here is derived from an EMBL/GenBank/DDBJ whole genome shotgun (WGS) entry which is preliminary data.</text>
</comment>
<dbReference type="Pfam" id="PF04542">
    <property type="entry name" value="Sigma70_r2"/>
    <property type="match status" value="1"/>
</dbReference>
<dbReference type="EMBL" id="JACLHY010000003">
    <property type="protein sequence ID" value="MBC8767434.1"/>
    <property type="molecule type" value="Genomic_DNA"/>
</dbReference>
<gene>
    <name evidence="4" type="ORF">H4O18_05465</name>
</gene>
<name>A0ABR7QK56_9FLAO</name>
<feature type="domain" description="RNA polymerase sigma-70 region 2" evidence="1">
    <location>
        <begin position="32"/>
        <end position="79"/>
    </location>
</feature>
<evidence type="ECO:0000259" key="2">
    <source>
        <dbReference type="Pfam" id="PF08281"/>
    </source>
</evidence>
<evidence type="ECO:0000313" key="4">
    <source>
        <dbReference type="EMBL" id="MBC8767434.1"/>
    </source>
</evidence>
<evidence type="ECO:0000259" key="1">
    <source>
        <dbReference type="Pfam" id="PF04542"/>
    </source>
</evidence>
<evidence type="ECO:0000259" key="3">
    <source>
        <dbReference type="Pfam" id="PF20239"/>
    </source>
</evidence>
<feature type="domain" description="DUF6596" evidence="3">
    <location>
        <begin position="184"/>
        <end position="285"/>
    </location>
</feature>
<dbReference type="Gene3D" id="1.10.1740.10">
    <property type="match status" value="1"/>
</dbReference>
<organism evidence="4 5">
    <name type="scientific">Arenibacter arenosicollis</name>
    <dbReference type="NCBI Taxonomy" id="2762274"/>
    <lineage>
        <taxon>Bacteria</taxon>
        <taxon>Pseudomonadati</taxon>
        <taxon>Bacteroidota</taxon>
        <taxon>Flavobacteriia</taxon>
        <taxon>Flavobacteriales</taxon>
        <taxon>Flavobacteriaceae</taxon>
        <taxon>Arenibacter</taxon>
    </lineage>
</organism>
<reference evidence="4 5" key="1">
    <citation type="submission" date="2020-08" db="EMBL/GenBank/DDBJ databases">
        <title>Arenibacter gaetbuli sp. nov., isolated from a sand dune.</title>
        <authorList>
            <person name="Park S."/>
            <person name="Yoon J.-H."/>
        </authorList>
    </citation>
    <scope>NUCLEOTIDE SEQUENCE [LARGE SCALE GENOMIC DNA]</scope>
    <source>
        <strain evidence="4 5">BSSL-BM3</strain>
    </source>
</reference>
<sequence>MIETKKQVENLFRYEYGKIIGVLINKFGPSNLERIEDAVQDALLKAMQVWGYKNLPENPTSWLYRVATNNLIDVLRRDKKMLLAADDKTNLTENHISIPEIVLESIISDSQLKMIFACCHPSLSVDYQIILSLKLIGGFGNKEIAKALLKKEDSVAKSYTRAKKMLKSNITTLDIPIEIGLQSRLSIVLRVIYLLFSEGYASSTGSEIIKRDICLESIRLALMLSENEYCNRPNVNALLALMCFHTSRFEARVNEDGELVDLEHQDRTKYDNNLIAIGIEHLENASKAVLEPSNYHLEAAVSYYHCIAKTFELTDWNSILNLYNLQLKRQYSPVVQLNRIVPYYKVNGPKKAMGKLLEFEGSAYFKVSALYYAIKAELLLQLGIKEETLVALKNAVDQTENDMEKNHFLKKMVQLRTEMM</sequence>
<dbReference type="InterPro" id="IPR014284">
    <property type="entry name" value="RNA_pol_sigma-70_dom"/>
</dbReference>
<dbReference type="NCBIfam" id="TIGR02937">
    <property type="entry name" value="sigma70-ECF"/>
    <property type="match status" value="1"/>
</dbReference>
<dbReference type="Proteomes" id="UP000618952">
    <property type="component" value="Unassembled WGS sequence"/>
</dbReference>
<dbReference type="RefSeq" id="WP_187582208.1">
    <property type="nucleotide sequence ID" value="NZ_JACLHY010000003.1"/>
</dbReference>
<feature type="domain" description="RNA polymerase sigma factor 70 region 4 type 2" evidence="2">
    <location>
        <begin position="115"/>
        <end position="166"/>
    </location>
</feature>
<dbReference type="Pfam" id="PF08281">
    <property type="entry name" value="Sigma70_r4_2"/>
    <property type="match status" value="1"/>
</dbReference>
<accession>A0ABR7QK56</accession>
<proteinExistence type="predicted"/>
<dbReference type="SUPFAM" id="SSF88946">
    <property type="entry name" value="Sigma2 domain of RNA polymerase sigma factors"/>
    <property type="match status" value="1"/>
</dbReference>
<dbReference type="PANTHER" id="PTHR47756:SF2">
    <property type="entry name" value="BLL6612 PROTEIN"/>
    <property type="match status" value="1"/>
</dbReference>
<dbReference type="PANTHER" id="PTHR47756">
    <property type="entry name" value="BLL6612 PROTEIN-RELATED"/>
    <property type="match status" value="1"/>
</dbReference>
<evidence type="ECO:0000313" key="5">
    <source>
        <dbReference type="Proteomes" id="UP000618952"/>
    </source>
</evidence>
<dbReference type="SUPFAM" id="SSF88659">
    <property type="entry name" value="Sigma3 and sigma4 domains of RNA polymerase sigma factors"/>
    <property type="match status" value="1"/>
</dbReference>
<keyword evidence="5" id="KW-1185">Reference proteome</keyword>
<dbReference type="InterPro" id="IPR007627">
    <property type="entry name" value="RNA_pol_sigma70_r2"/>
</dbReference>
<protein>
    <submittedName>
        <fullName evidence="4">Sigma-70 family RNA polymerase sigma factor</fullName>
    </submittedName>
</protein>
<dbReference type="InterPro" id="IPR013249">
    <property type="entry name" value="RNA_pol_sigma70_r4_t2"/>
</dbReference>
<dbReference type="InterPro" id="IPR046531">
    <property type="entry name" value="DUF6596"/>
</dbReference>
<dbReference type="Pfam" id="PF20239">
    <property type="entry name" value="DUF6596"/>
    <property type="match status" value="1"/>
</dbReference>
<dbReference type="InterPro" id="IPR013324">
    <property type="entry name" value="RNA_pol_sigma_r3/r4-like"/>
</dbReference>